<keyword evidence="2" id="KW-1185">Reference proteome</keyword>
<name>A0AAD4TKU6_9MAGN</name>
<sequence>MDVDVCRFTECQDVEILDVINKKDQKSEVVEVTQCRKVGLEFDKVNQKTGLRTNKSFHASVIQAAGYDKLTFDLKDVRSMLE</sequence>
<evidence type="ECO:0000313" key="1">
    <source>
        <dbReference type="EMBL" id="KAI3960937.1"/>
    </source>
</evidence>
<reference evidence="1" key="1">
    <citation type="submission" date="2022-04" db="EMBL/GenBank/DDBJ databases">
        <title>A functionally conserved STORR gene fusion in Papaver species that diverged 16.8 million years ago.</title>
        <authorList>
            <person name="Catania T."/>
        </authorList>
    </citation>
    <scope>NUCLEOTIDE SEQUENCE</scope>
    <source>
        <strain evidence="1">S-188037</strain>
    </source>
</reference>
<gene>
    <name evidence="1" type="ORF">MKW98_019138</name>
</gene>
<proteinExistence type="predicted"/>
<evidence type="ECO:0000313" key="2">
    <source>
        <dbReference type="Proteomes" id="UP001202328"/>
    </source>
</evidence>
<organism evidence="1 2">
    <name type="scientific">Papaver atlanticum</name>
    <dbReference type="NCBI Taxonomy" id="357466"/>
    <lineage>
        <taxon>Eukaryota</taxon>
        <taxon>Viridiplantae</taxon>
        <taxon>Streptophyta</taxon>
        <taxon>Embryophyta</taxon>
        <taxon>Tracheophyta</taxon>
        <taxon>Spermatophyta</taxon>
        <taxon>Magnoliopsida</taxon>
        <taxon>Ranunculales</taxon>
        <taxon>Papaveraceae</taxon>
        <taxon>Papaveroideae</taxon>
        <taxon>Papaver</taxon>
    </lineage>
</organism>
<protein>
    <submittedName>
        <fullName evidence="1">Uncharacterized protein</fullName>
    </submittedName>
</protein>
<comment type="caution">
    <text evidence="1">The sequence shown here is derived from an EMBL/GenBank/DDBJ whole genome shotgun (WGS) entry which is preliminary data.</text>
</comment>
<accession>A0AAD4TKU6</accession>
<dbReference type="Proteomes" id="UP001202328">
    <property type="component" value="Unassembled WGS sequence"/>
</dbReference>
<dbReference type="EMBL" id="JAJJMB010000835">
    <property type="protein sequence ID" value="KAI3960937.1"/>
    <property type="molecule type" value="Genomic_DNA"/>
</dbReference>
<dbReference type="AlphaFoldDB" id="A0AAD4TKU6"/>
<feature type="non-terminal residue" evidence="1">
    <location>
        <position position="1"/>
    </location>
</feature>